<name>A0A1C9HWZ3_RHILT</name>
<sequence>MSLPADPGPCASDAYAVIVGSNLCHIVRANPFEQVGTCLSQLFKVSARKGAIQFEGDLIYFRELLRNQSGKSAQYDFAQPVFGTTAIQREVVNMKDIAVVAQRQSFESCDWLRPCLNIAVWGSARQTVWYAVVTKIPDHVSLIPGGSLQKT</sequence>
<accession>A0A1C9HWZ3</accession>
<dbReference type="AlphaFoldDB" id="A0A1C9HWZ3"/>
<reference evidence="1" key="1">
    <citation type="journal article" date="2015" name="BMC Genomics">
        <title>Transcriptome profiling of a Rhizobium leguminosarum bv. trifolii rosR mutant reveals the role of the transcriptional regulator RosR in motility, synthesis of cell-surface components, and other cellular processes.</title>
        <authorList>
            <person name="Rachwal K."/>
            <person name="Matczynska E."/>
            <person name="Janczarek M."/>
        </authorList>
    </citation>
    <scope>NUCLEOTIDE SEQUENCE</scope>
    <source>
        <strain evidence="1">Rt24.2</strain>
    </source>
</reference>
<organism evidence="1">
    <name type="scientific">Rhizobium leguminosarum bv. trifolii</name>
    <dbReference type="NCBI Taxonomy" id="386"/>
    <lineage>
        <taxon>Bacteria</taxon>
        <taxon>Pseudomonadati</taxon>
        <taxon>Pseudomonadota</taxon>
        <taxon>Alphaproteobacteria</taxon>
        <taxon>Hyphomicrobiales</taxon>
        <taxon>Rhizobiaceae</taxon>
        <taxon>Rhizobium/Agrobacterium group</taxon>
        <taxon>Rhizobium</taxon>
    </lineage>
</organism>
<evidence type="ECO:0000313" key="1">
    <source>
        <dbReference type="EMBL" id="AOO91214.1"/>
    </source>
</evidence>
<proteinExistence type="predicted"/>
<dbReference type="EMBL" id="KX488850">
    <property type="protein sequence ID" value="AOO91214.1"/>
    <property type="molecule type" value="Genomic_DNA"/>
</dbReference>
<reference evidence="1" key="2">
    <citation type="journal article" date="2016" name="Front. Microbiol.">
        <title>The Regulatory Protein RosR Affects Rhizobium leguminosarum bv. trifolii Protein Profiles, Cell Surface Properties, and Symbiosis with Clover.</title>
        <authorList>
            <person name="Rachwal K."/>
            <person name="Boguszewska A."/>
            <person name="Kopcinska J."/>
            <person name="Karas M."/>
            <person name="Tchorzewski M."/>
            <person name="Janczarek M."/>
        </authorList>
    </citation>
    <scope>NUCLEOTIDE SEQUENCE</scope>
    <source>
        <strain evidence="1">Rt24.2</strain>
    </source>
</reference>
<protein>
    <submittedName>
        <fullName evidence="1">Uncharacterized protein</fullName>
    </submittedName>
</protein>